<name>A0ABP1DBD2_9APHY</name>
<feature type="region of interest" description="Disordered" evidence="1">
    <location>
        <begin position="480"/>
        <end position="622"/>
    </location>
</feature>
<feature type="compositionally biased region" description="Low complexity" evidence="1">
    <location>
        <begin position="655"/>
        <end position="683"/>
    </location>
</feature>
<dbReference type="Pfam" id="PF12927">
    <property type="entry name" value="DUF3835"/>
    <property type="match status" value="1"/>
</dbReference>
<protein>
    <recommendedName>
        <fullName evidence="2">DUF3835 domain-containing protein</fullName>
    </recommendedName>
</protein>
<feature type="compositionally biased region" description="Acidic residues" evidence="1">
    <location>
        <begin position="303"/>
        <end position="313"/>
    </location>
</feature>
<evidence type="ECO:0000259" key="2">
    <source>
        <dbReference type="Pfam" id="PF12927"/>
    </source>
</evidence>
<feature type="compositionally biased region" description="Basic and acidic residues" evidence="1">
    <location>
        <begin position="698"/>
        <end position="726"/>
    </location>
</feature>
<dbReference type="EMBL" id="OZ037946">
    <property type="protein sequence ID" value="CAL1705146.1"/>
    <property type="molecule type" value="Genomic_DNA"/>
</dbReference>
<dbReference type="InterPro" id="IPR024325">
    <property type="entry name" value="DUF3835"/>
</dbReference>
<feature type="compositionally biased region" description="Acidic residues" evidence="1">
    <location>
        <begin position="335"/>
        <end position="346"/>
    </location>
</feature>
<feature type="compositionally biased region" description="Acidic residues" evidence="1">
    <location>
        <begin position="58"/>
        <end position="69"/>
    </location>
</feature>
<feature type="compositionally biased region" description="Polar residues" evidence="1">
    <location>
        <begin position="555"/>
        <end position="565"/>
    </location>
</feature>
<accession>A0ABP1DBD2</accession>
<gene>
    <name evidence="3" type="ORF">GFSPODELE1_LOCUS5297</name>
</gene>
<feature type="domain" description="DUF3835" evidence="2">
    <location>
        <begin position="340"/>
        <end position="412"/>
    </location>
</feature>
<feature type="compositionally biased region" description="Low complexity" evidence="1">
    <location>
        <begin position="531"/>
        <end position="540"/>
    </location>
</feature>
<proteinExistence type="predicted"/>
<feature type="region of interest" description="Disordered" evidence="1">
    <location>
        <begin position="200"/>
        <end position="346"/>
    </location>
</feature>
<feature type="compositionally biased region" description="Basic and acidic residues" evidence="1">
    <location>
        <begin position="507"/>
        <end position="518"/>
    </location>
</feature>
<feature type="region of interest" description="Disordered" evidence="1">
    <location>
        <begin position="58"/>
        <end position="81"/>
    </location>
</feature>
<organism evidence="3 4">
    <name type="scientific">Somion occarium</name>
    <dbReference type="NCBI Taxonomy" id="3059160"/>
    <lineage>
        <taxon>Eukaryota</taxon>
        <taxon>Fungi</taxon>
        <taxon>Dikarya</taxon>
        <taxon>Basidiomycota</taxon>
        <taxon>Agaricomycotina</taxon>
        <taxon>Agaricomycetes</taxon>
        <taxon>Polyporales</taxon>
        <taxon>Cerrenaceae</taxon>
        <taxon>Somion</taxon>
    </lineage>
</organism>
<evidence type="ECO:0000313" key="4">
    <source>
        <dbReference type="Proteomes" id="UP001497453"/>
    </source>
</evidence>
<reference evidence="4" key="1">
    <citation type="submission" date="2024-04" db="EMBL/GenBank/DDBJ databases">
        <authorList>
            <person name="Shaw F."/>
            <person name="Minotto A."/>
        </authorList>
    </citation>
    <scope>NUCLEOTIDE SEQUENCE [LARGE SCALE GENOMIC DNA]</scope>
</reference>
<sequence>MSSLTGTVKNLNDSRVQALQALVSSVSPEGTTGTKTDISKLTIDQIRNLTDKIGEILGDETEITQDESSDQTKRNEKGELVNEEGLPIVDISEPVVGAADTTFATASNLDHPDLLPLWAISASEKERRKAERERILEILEEEERIQHTRDEAAAREKWKAELERRKEAGKAEMERLKKAKELQKKMGRALIRSVVEARENEAQEVAALQEEESTQRPAETPTSHRIKPKKSVSFAPDVDEQESPSEEKGKAIDWGDVAPARLRPSKSASLLTKSQEDKQPMKMQVVERIPGVAKKAPTPEPESICDSDDESVPDDNTVYDSEDDQKESRGPADSDLSDEDVEWEEDDLDFARHQREVALAYYEKRATMTSEVSAAMKAHSHDNDNEWDQPEVPLDATLASPPPKAPVSRFKSSLVSRSATTTMASHSLGQAVLPASQSSSIKSAIRMGKLKDGKLVGEPGESDDDVEEEARTILELLQKGEVTNIGPQPVPKSIDSQESKVTSVARPEADSRAPEAKLKSKVSRFKAAMASTPSPLGPDSPGDDSDLNTPICFTERSSPKLSSPQIARPKAHPIAVPSSSSQPPPKPQPGPSRVRNSATQKLPSPDALVANPPLPQPQSVHTLEGLPAASFHPVTNPFSMIIDSPSFLPRGVVESPSAPAQPPASSASAKARVAASNARPAASVQKVTDRPPVVIAAEVKESKPLNRGSERAEPRQRVSRFLAERM</sequence>
<evidence type="ECO:0000256" key="1">
    <source>
        <dbReference type="SAM" id="MobiDB-lite"/>
    </source>
</evidence>
<feature type="region of interest" description="Disordered" evidence="1">
    <location>
        <begin position="373"/>
        <end position="409"/>
    </location>
</feature>
<dbReference type="Proteomes" id="UP001497453">
    <property type="component" value="Chromosome 3"/>
</dbReference>
<keyword evidence="4" id="KW-1185">Reference proteome</keyword>
<feature type="region of interest" description="Disordered" evidence="1">
    <location>
        <begin position="652"/>
        <end position="726"/>
    </location>
</feature>
<feature type="compositionally biased region" description="Basic and acidic residues" evidence="1">
    <location>
        <begin position="70"/>
        <end position="80"/>
    </location>
</feature>
<evidence type="ECO:0000313" key="3">
    <source>
        <dbReference type="EMBL" id="CAL1705146.1"/>
    </source>
</evidence>